<sequence>MWVSGMGGTGGNSWRPRQKEEEDRRETNDPLSRKYQRAQATGLPTGDDIPKAGLTDLKTETIRITSQYHVINIQKNV</sequence>
<evidence type="ECO:0000313" key="3">
    <source>
        <dbReference type="Proteomes" id="UP000600918"/>
    </source>
</evidence>
<evidence type="ECO:0000313" key="2">
    <source>
        <dbReference type="EMBL" id="KAF7439035.1"/>
    </source>
</evidence>
<proteinExistence type="predicted"/>
<dbReference type="EMBL" id="JACSDY010000001">
    <property type="protein sequence ID" value="KAF7439035.1"/>
    <property type="molecule type" value="Genomic_DNA"/>
</dbReference>
<feature type="compositionally biased region" description="Gly residues" evidence="1">
    <location>
        <begin position="1"/>
        <end position="11"/>
    </location>
</feature>
<name>A0A834PGD0_VESPE</name>
<reference evidence="2" key="1">
    <citation type="journal article" date="2020" name="G3 (Bethesda)">
        <title>High-Quality Assemblies for Three Invasive Social Wasps from the &lt;i&gt;Vespula&lt;/i&gt; Genus.</title>
        <authorList>
            <person name="Harrop T.W.R."/>
            <person name="Guhlin J."/>
            <person name="McLaughlin G.M."/>
            <person name="Permina E."/>
            <person name="Stockwell P."/>
            <person name="Gilligan J."/>
            <person name="Le Lec M.F."/>
            <person name="Gruber M.A.M."/>
            <person name="Quinn O."/>
            <person name="Lovegrove M."/>
            <person name="Duncan E.J."/>
            <person name="Remnant E.J."/>
            <person name="Van Eeckhoven J."/>
            <person name="Graham B."/>
            <person name="Knapp R.A."/>
            <person name="Langford K.W."/>
            <person name="Kronenberg Z."/>
            <person name="Press M.O."/>
            <person name="Eacker S.M."/>
            <person name="Wilson-Rankin E.E."/>
            <person name="Purcell J."/>
            <person name="Lester P.J."/>
            <person name="Dearden P.K."/>
        </authorList>
    </citation>
    <scope>NUCLEOTIDE SEQUENCE</scope>
    <source>
        <strain evidence="2">Volc-1</strain>
    </source>
</reference>
<protein>
    <submittedName>
        <fullName evidence="2">Uncharacterized protein</fullName>
    </submittedName>
</protein>
<comment type="caution">
    <text evidence="2">The sequence shown here is derived from an EMBL/GenBank/DDBJ whole genome shotgun (WGS) entry which is preliminary data.</text>
</comment>
<feature type="compositionally biased region" description="Basic and acidic residues" evidence="1">
    <location>
        <begin position="17"/>
        <end position="32"/>
    </location>
</feature>
<keyword evidence="3" id="KW-1185">Reference proteome</keyword>
<evidence type="ECO:0000256" key="1">
    <source>
        <dbReference type="SAM" id="MobiDB-lite"/>
    </source>
</evidence>
<gene>
    <name evidence="2" type="ORF">H0235_001426</name>
</gene>
<organism evidence="2 3">
    <name type="scientific">Vespula pensylvanica</name>
    <name type="common">Western yellow jacket</name>
    <name type="synonym">Wasp</name>
    <dbReference type="NCBI Taxonomy" id="30213"/>
    <lineage>
        <taxon>Eukaryota</taxon>
        <taxon>Metazoa</taxon>
        <taxon>Ecdysozoa</taxon>
        <taxon>Arthropoda</taxon>
        <taxon>Hexapoda</taxon>
        <taxon>Insecta</taxon>
        <taxon>Pterygota</taxon>
        <taxon>Neoptera</taxon>
        <taxon>Endopterygota</taxon>
        <taxon>Hymenoptera</taxon>
        <taxon>Apocrita</taxon>
        <taxon>Aculeata</taxon>
        <taxon>Vespoidea</taxon>
        <taxon>Vespidae</taxon>
        <taxon>Vespinae</taxon>
        <taxon>Vespula</taxon>
    </lineage>
</organism>
<dbReference type="AlphaFoldDB" id="A0A834PGD0"/>
<accession>A0A834PGD0</accession>
<feature type="region of interest" description="Disordered" evidence="1">
    <location>
        <begin position="1"/>
        <end position="53"/>
    </location>
</feature>
<dbReference type="Proteomes" id="UP000600918">
    <property type="component" value="Unassembled WGS sequence"/>
</dbReference>